<sequence length="157" mass="17751">MANFGGQNEFYSSGDNSYNFDMPEFDQELDFQNFENTQTSVPPNYDLNYANTNSSGMSSFYDPSAYSQNAYDQSDKRFKAGGSVGNDFEDEPPLLEELGINPNHIFQKEFKYYWTSCAVKLGSPLCTYILMCNTGSFHYPQPLDVSGGSQLSYICQR</sequence>
<evidence type="ECO:0000313" key="2">
    <source>
        <dbReference type="Proteomes" id="UP000095300"/>
    </source>
</evidence>
<keyword evidence="2" id="KW-1185">Reference proteome</keyword>
<dbReference type="EnsemblMetazoa" id="SCAU004330-RA">
    <property type="protein sequence ID" value="SCAU004330-PA"/>
    <property type="gene ID" value="SCAU004330"/>
</dbReference>
<dbReference type="AlphaFoldDB" id="A0A1I8P2W5"/>
<reference evidence="1" key="1">
    <citation type="submission" date="2020-05" db="UniProtKB">
        <authorList>
            <consortium name="EnsemblMetazoa"/>
        </authorList>
    </citation>
    <scope>IDENTIFICATION</scope>
    <source>
        <strain evidence="1">USDA</strain>
    </source>
</reference>
<name>A0A1I8P2W5_STOCA</name>
<accession>A0A1I8P2W5</accession>
<proteinExistence type="predicted"/>
<gene>
    <name evidence="1" type="primary">106094050</name>
</gene>
<evidence type="ECO:0000313" key="1">
    <source>
        <dbReference type="EnsemblMetazoa" id="SCAU004330-PA"/>
    </source>
</evidence>
<organism evidence="1 2">
    <name type="scientific">Stomoxys calcitrans</name>
    <name type="common">Stable fly</name>
    <name type="synonym">Conops calcitrans</name>
    <dbReference type="NCBI Taxonomy" id="35570"/>
    <lineage>
        <taxon>Eukaryota</taxon>
        <taxon>Metazoa</taxon>
        <taxon>Ecdysozoa</taxon>
        <taxon>Arthropoda</taxon>
        <taxon>Hexapoda</taxon>
        <taxon>Insecta</taxon>
        <taxon>Pterygota</taxon>
        <taxon>Neoptera</taxon>
        <taxon>Endopterygota</taxon>
        <taxon>Diptera</taxon>
        <taxon>Brachycera</taxon>
        <taxon>Muscomorpha</taxon>
        <taxon>Muscoidea</taxon>
        <taxon>Muscidae</taxon>
        <taxon>Stomoxys</taxon>
    </lineage>
</organism>
<dbReference type="VEuPathDB" id="VectorBase:SCAU004330"/>
<protein>
    <submittedName>
        <fullName evidence="1">Uncharacterized protein</fullName>
    </submittedName>
</protein>
<dbReference type="OrthoDB" id="440385at2759"/>
<dbReference type="Proteomes" id="UP000095300">
    <property type="component" value="Unassembled WGS sequence"/>
</dbReference>